<dbReference type="Gene3D" id="1.10.10.10">
    <property type="entry name" value="Winged helix-like DNA-binding domain superfamily/Winged helix DNA-binding domain"/>
    <property type="match status" value="1"/>
</dbReference>
<dbReference type="NCBIfam" id="NF033788">
    <property type="entry name" value="HTH_metalloreg"/>
    <property type="match status" value="1"/>
</dbReference>
<dbReference type="RefSeq" id="WP_126987965.1">
    <property type="nucleotide sequence ID" value="NZ_JALXWX010000041.1"/>
</dbReference>
<dbReference type="CDD" id="cd00090">
    <property type="entry name" value="HTH_ARSR"/>
    <property type="match status" value="1"/>
</dbReference>
<dbReference type="PANTHER" id="PTHR38600">
    <property type="entry name" value="TRANSCRIPTIONAL REGULATORY PROTEIN"/>
    <property type="match status" value="1"/>
</dbReference>
<reference evidence="3 4" key="1">
    <citation type="submission" date="2018-07" db="EMBL/GenBank/DDBJ databases">
        <title>Brachybacteriurn paraconglorneratum KCTC 9916.</title>
        <authorList>
            <person name="Li Y."/>
        </authorList>
    </citation>
    <scope>NUCLEOTIDE SEQUENCE [LARGE SCALE GENOMIC DNA]</scope>
    <source>
        <strain evidence="3 4">KCTC 9916</strain>
    </source>
</reference>
<dbReference type="SMART" id="SM00418">
    <property type="entry name" value="HTH_ARSR"/>
    <property type="match status" value="1"/>
</dbReference>
<dbReference type="EMBL" id="DYWO01000102">
    <property type="protein sequence ID" value="HJF48804.1"/>
    <property type="molecule type" value="Genomic_DNA"/>
</dbReference>
<dbReference type="Proteomes" id="UP000274327">
    <property type="component" value="Unassembled WGS sequence"/>
</dbReference>
<dbReference type="SUPFAM" id="SSF46785">
    <property type="entry name" value="Winged helix' DNA-binding domain"/>
    <property type="match status" value="1"/>
</dbReference>
<reference evidence="2" key="2">
    <citation type="journal article" date="2021" name="PeerJ">
        <title>Extensive microbial diversity within the chicken gut microbiome revealed by metagenomics and culture.</title>
        <authorList>
            <person name="Gilroy R."/>
            <person name="Ravi A."/>
            <person name="Getino M."/>
            <person name="Pursley I."/>
            <person name="Horton D.L."/>
            <person name="Alikhan N.F."/>
            <person name="Baker D."/>
            <person name="Gharbi K."/>
            <person name="Hall N."/>
            <person name="Watson M."/>
            <person name="Adriaenssens E.M."/>
            <person name="Foster-Nyarko E."/>
            <person name="Jarju S."/>
            <person name="Secka A."/>
            <person name="Antonio M."/>
            <person name="Oren A."/>
            <person name="Chaudhuri R.R."/>
            <person name="La Ragione R."/>
            <person name="Hildebrand F."/>
            <person name="Pallen M.J."/>
        </authorList>
    </citation>
    <scope>NUCLEOTIDE SEQUENCE</scope>
    <source>
        <strain evidence="2">1647</strain>
    </source>
</reference>
<evidence type="ECO:0000313" key="2">
    <source>
        <dbReference type="EMBL" id="HJF48804.1"/>
    </source>
</evidence>
<dbReference type="EMBL" id="QOCI01000009">
    <property type="protein sequence ID" value="RRR17970.1"/>
    <property type="molecule type" value="Genomic_DNA"/>
</dbReference>
<evidence type="ECO:0000313" key="4">
    <source>
        <dbReference type="Proteomes" id="UP000274327"/>
    </source>
</evidence>
<sequence length="116" mass="12996">MQSAADPLSRVFHALADPTRRAMIERLSRGPLRVGDLAEPFAVSRPAISQHLRVLEEAGLITRTPQAQWRLCTLTPEPLEAATDWVEEHRRIWSGRFDALEDVLRTAQATQDGDPS</sequence>
<dbReference type="InterPro" id="IPR036388">
    <property type="entry name" value="WH-like_DNA-bd_sf"/>
</dbReference>
<dbReference type="InterPro" id="IPR036390">
    <property type="entry name" value="WH_DNA-bd_sf"/>
</dbReference>
<comment type="caution">
    <text evidence="3">The sequence shown here is derived from an EMBL/GenBank/DDBJ whole genome shotgun (WGS) entry which is preliminary data.</text>
</comment>
<evidence type="ECO:0000313" key="3">
    <source>
        <dbReference type="EMBL" id="RRR17970.1"/>
    </source>
</evidence>
<dbReference type="PROSITE" id="PS50987">
    <property type="entry name" value="HTH_ARSR_2"/>
    <property type="match status" value="1"/>
</dbReference>
<evidence type="ECO:0000259" key="1">
    <source>
        <dbReference type="PROSITE" id="PS50987"/>
    </source>
</evidence>
<dbReference type="GeneID" id="78121708"/>
<proteinExistence type="predicted"/>
<dbReference type="AlphaFoldDB" id="A0A3R8QT41"/>
<protein>
    <submittedName>
        <fullName evidence="2">Metalloregulator ArsR/SmtB family transcription factor</fullName>
    </submittedName>
    <submittedName>
        <fullName evidence="3">Transcriptional regulator</fullName>
    </submittedName>
</protein>
<organism evidence="3 4">
    <name type="scientific">Brachybacterium paraconglomeratum</name>
    <dbReference type="NCBI Taxonomy" id="173362"/>
    <lineage>
        <taxon>Bacteria</taxon>
        <taxon>Bacillati</taxon>
        <taxon>Actinomycetota</taxon>
        <taxon>Actinomycetes</taxon>
        <taxon>Micrococcales</taxon>
        <taxon>Dermabacteraceae</taxon>
        <taxon>Brachybacterium</taxon>
    </lineage>
</organism>
<keyword evidence="4" id="KW-1185">Reference proteome</keyword>
<dbReference type="PANTHER" id="PTHR38600:SF2">
    <property type="entry name" value="SLL0088 PROTEIN"/>
    <property type="match status" value="1"/>
</dbReference>
<reference evidence="2" key="3">
    <citation type="submission" date="2021-09" db="EMBL/GenBank/DDBJ databases">
        <authorList>
            <person name="Gilroy R."/>
        </authorList>
    </citation>
    <scope>NUCLEOTIDE SEQUENCE</scope>
    <source>
        <strain evidence="2">1647</strain>
    </source>
</reference>
<dbReference type="Proteomes" id="UP000775129">
    <property type="component" value="Unassembled WGS sequence"/>
</dbReference>
<dbReference type="Pfam" id="PF01022">
    <property type="entry name" value="HTH_5"/>
    <property type="match status" value="1"/>
</dbReference>
<dbReference type="InterPro" id="IPR001845">
    <property type="entry name" value="HTH_ArsR_DNA-bd_dom"/>
</dbReference>
<dbReference type="PRINTS" id="PR00778">
    <property type="entry name" value="HTHARSR"/>
</dbReference>
<feature type="domain" description="HTH arsR-type" evidence="1">
    <location>
        <begin position="1"/>
        <end position="94"/>
    </location>
</feature>
<gene>
    <name evidence="3" type="ORF">DS079_11825</name>
    <name evidence="2" type="ORF">K8W24_03245</name>
</gene>
<dbReference type="InterPro" id="IPR011991">
    <property type="entry name" value="ArsR-like_HTH"/>
</dbReference>
<accession>A0A3R8QT41</accession>
<name>A0A3R8QT41_9MICO</name>
<dbReference type="GO" id="GO:0003700">
    <property type="term" value="F:DNA-binding transcription factor activity"/>
    <property type="evidence" value="ECO:0007669"/>
    <property type="project" value="InterPro"/>
</dbReference>